<dbReference type="PANTHER" id="PTHR30154">
    <property type="entry name" value="LEUCINE-RESPONSIVE REGULATORY PROTEIN"/>
    <property type="match status" value="1"/>
</dbReference>
<dbReference type="Gene3D" id="1.10.10.10">
    <property type="entry name" value="Winged helix-like DNA-binding domain superfamily/Winged helix DNA-binding domain"/>
    <property type="match status" value="1"/>
</dbReference>
<dbReference type="RefSeq" id="WP_102334648.1">
    <property type="nucleotide sequence ID" value="NZ_BJLH01000011.1"/>
</dbReference>
<dbReference type="Proteomes" id="UP000318242">
    <property type="component" value="Unassembled WGS sequence"/>
</dbReference>
<dbReference type="InterPro" id="IPR036390">
    <property type="entry name" value="WH_DNA-bd_sf"/>
</dbReference>
<dbReference type="SUPFAM" id="SSF46785">
    <property type="entry name" value="Winged helix' DNA-binding domain"/>
    <property type="match status" value="1"/>
</dbReference>
<evidence type="ECO:0000259" key="4">
    <source>
        <dbReference type="PROSITE" id="PS50956"/>
    </source>
</evidence>
<keyword evidence="3" id="KW-0804">Transcription</keyword>
<dbReference type="SMART" id="SM00344">
    <property type="entry name" value="HTH_ASNC"/>
    <property type="match status" value="1"/>
</dbReference>
<dbReference type="GO" id="GO:0043565">
    <property type="term" value="F:sequence-specific DNA binding"/>
    <property type="evidence" value="ECO:0007669"/>
    <property type="project" value="InterPro"/>
</dbReference>
<keyword evidence="2 5" id="KW-0238">DNA-binding</keyword>
<evidence type="ECO:0000256" key="2">
    <source>
        <dbReference type="ARBA" id="ARBA00023125"/>
    </source>
</evidence>
<dbReference type="EMBL" id="BJLH01000011">
    <property type="protein sequence ID" value="GEA61307.1"/>
    <property type="molecule type" value="Genomic_DNA"/>
</dbReference>
<dbReference type="PRINTS" id="PR00033">
    <property type="entry name" value="HTHASNC"/>
</dbReference>
<evidence type="ECO:0000256" key="1">
    <source>
        <dbReference type="ARBA" id="ARBA00023015"/>
    </source>
</evidence>
<dbReference type="InterPro" id="IPR036388">
    <property type="entry name" value="WH-like_DNA-bd_sf"/>
</dbReference>
<comment type="caution">
    <text evidence="5">The sequence shown here is derived from an EMBL/GenBank/DDBJ whole genome shotgun (WGS) entry which is preliminary data.</text>
</comment>
<dbReference type="InterPro" id="IPR019887">
    <property type="entry name" value="Tscrpt_reg_AsnC/Lrp_C"/>
</dbReference>
<keyword evidence="1" id="KW-0805">Transcription regulation</keyword>
<sequence length="153" mass="17290">MNQSPMLDQLDKDILKTLMEDARTPYAEMGKRFNVSPATIHVRIEKMRAAEVIEGTEVIVNTKKLGYDVCCFIGINLNAAKDYHSALEKLNALDEVVEAYYTTGAYSIFVKLMCRSIEELQHVLINKLQAIDEVQSTETLISLQNPINRNVNP</sequence>
<evidence type="ECO:0000313" key="6">
    <source>
        <dbReference type="Proteomes" id="UP000318242"/>
    </source>
</evidence>
<dbReference type="Gene3D" id="3.30.70.920">
    <property type="match status" value="1"/>
</dbReference>
<dbReference type="PANTHER" id="PTHR30154:SF34">
    <property type="entry name" value="TRANSCRIPTIONAL REGULATOR AZLB"/>
    <property type="match status" value="1"/>
</dbReference>
<dbReference type="Pfam" id="PF13404">
    <property type="entry name" value="HTH_AsnC-type"/>
    <property type="match status" value="1"/>
</dbReference>
<dbReference type="InterPro" id="IPR000485">
    <property type="entry name" value="AsnC-type_HTH_dom"/>
</dbReference>
<dbReference type="GO" id="GO:0043200">
    <property type="term" value="P:response to amino acid"/>
    <property type="evidence" value="ECO:0007669"/>
    <property type="project" value="TreeGrafter"/>
</dbReference>
<reference evidence="5 6" key="1">
    <citation type="submission" date="2019-06" db="EMBL/GenBank/DDBJ databases">
        <title>Whole genome shotgun sequence of Vibrio comitans NBRC 102076.</title>
        <authorList>
            <person name="Hosoyama A."/>
            <person name="Uohara A."/>
            <person name="Ohji S."/>
            <person name="Ichikawa N."/>
        </authorList>
    </citation>
    <scope>NUCLEOTIDE SEQUENCE [LARGE SCALE GENOMIC DNA]</scope>
    <source>
        <strain evidence="5 6">NBRC 102076</strain>
    </source>
</reference>
<evidence type="ECO:0000313" key="5">
    <source>
        <dbReference type="EMBL" id="GEA61307.1"/>
    </source>
</evidence>
<keyword evidence="6" id="KW-1185">Reference proteome</keyword>
<evidence type="ECO:0000256" key="3">
    <source>
        <dbReference type="ARBA" id="ARBA00023163"/>
    </source>
</evidence>
<dbReference type="InterPro" id="IPR011008">
    <property type="entry name" value="Dimeric_a/b-barrel"/>
</dbReference>
<dbReference type="FunFam" id="3.30.70.920:FF:000002">
    <property type="entry name" value="Transcriptional regulator AsnC"/>
    <property type="match status" value="1"/>
</dbReference>
<dbReference type="OrthoDB" id="1094536at2"/>
<organism evidence="5 6">
    <name type="scientific">Vibrio comitans NBRC 102076</name>
    <dbReference type="NCBI Taxonomy" id="1219078"/>
    <lineage>
        <taxon>Bacteria</taxon>
        <taxon>Pseudomonadati</taxon>
        <taxon>Pseudomonadota</taxon>
        <taxon>Gammaproteobacteria</taxon>
        <taxon>Vibrionales</taxon>
        <taxon>Vibrionaceae</taxon>
        <taxon>Vibrio</taxon>
    </lineage>
</organism>
<dbReference type="Pfam" id="PF01037">
    <property type="entry name" value="AsnC_trans_reg"/>
    <property type="match status" value="1"/>
</dbReference>
<name>A0A4Y3IPW6_9VIBR</name>
<dbReference type="PROSITE" id="PS50956">
    <property type="entry name" value="HTH_ASNC_2"/>
    <property type="match status" value="1"/>
</dbReference>
<feature type="domain" description="HTH asnC-type" evidence="4">
    <location>
        <begin position="7"/>
        <end position="68"/>
    </location>
</feature>
<protein>
    <submittedName>
        <fullName evidence="5">DNA-binding transcriptional regulator AsnC</fullName>
    </submittedName>
</protein>
<dbReference type="NCBIfam" id="NF008384">
    <property type="entry name" value="PRK11179.1"/>
    <property type="match status" value="1"/>
</dbReference>
<gene>
    <name evidence="5" type="ORF">VCO01S_25000</name>
</gene>
<dbReference type="GO" id="GO:0005829">
    <property type="term" value="C:cytosol"/>
    <property type="evidence" value="ECO:0007669"/>
    <property type="project" value="TreeGrafter"/>
</dbReference>
<proteinExistence type="predicted"/>
<accession>A0A4Y3IPW6</accession>
<dbReference type="SUPFAM" id="SSF54909">
    <property type="entry name" value="Dimeric alpha+beta barrel"/>
    <property type="match status" value="1"/>
</dbReference>
<dbReference type="InterPro" id="IPR019888">
    <property type="entry name" value="Tscrpt_reg_AsnC-like"/>
</dbReference>
<dbReference type="AlphaFoldDB" id="A0A4Y3IPW6"/>